<evidence type="ECO:0000313" key="2">
    <source>
        <dbReference type="Proteomes" id="UP000193380"/>
    </source>
</evidence>
<proteinExistence type="predicted"/>
<dbReference type="EMBL" id="FR912322">
    <property type="protein sequence ID" value="CDQ91804.1"/>
    <property type="molecule type" value="Genomic_DNA"/>
</dbReference>
<reference evidence="1" key="1">
    <citation type="journal article" date="2014" name="Nat. Commun.">
        <title>The rainbow trout genome provides novel insights into evolution after whole-genome duplication in vertebrates.</title>
        <authorList>
            <person name="Berthelot C."/>
            <person name="Brunet F."/>
            <person name="Chalopin D."/>
            <person name="Juanchich A."/>
            <person name="Bernard M."/>
            <person name="Noel B."/>
            <person name="Bento P."/>
            <person name="Da Silva C."/>
            <person name="Labadie K."/>
            <person name="Alberti A."/>
            <person name="Aury J.M."/>
            <person name="Louis A."/>
            <person name="Dehais P."/>
            <person name="Bardou P."/>
            <person name="Montfort J."/>
            <person name="Klopp C."/>
            <person name="Cabau C."/>
            <person name="Gaspin C."/>
            <person name="Thorgaard G.H."/>
            <person name="Boussaha M."/>
            <person name="Quillet E."/>
            <person name="Guyomard R."/>
            <person name="Galiana D."/>
            <person name="Bobe J."/>
            <person name="Volff J.N."/>
            <person name="Genet C."/>
            <person name="Wincker P."/>
            <person name="Jaillon O."/>
            <person name="Roest Crollius H."/>
            <person name="Guiguen Y."/>
        </authorList>
    </citation>
    <scope>NUCLEOTIDE SEQUENCE [LARGE SCALE GENOMIC DNA]</scope>
</reference>
<dbReference type="Proteomes" id="UP000193380">
    <property type="component" value="Unassembled WGS sequence"/>
</dbReference>
<sequence length="123" mass="13968">MSKLALFNVYITERLTAAAVEIAGVVERTVTEYQEEISRSKEENERLRRLLDFKPHRTVCVCVYILVDIGTAKPVMLEDVASSRTFYTASPDCHVCHVLSVNLLSSVKSTGRQWRICQSWCSL</sequence>
<gene>
    <name evidence="1" type="ORF">GSONMT00051603001</name>
</gene>
<dbReference type="PaxDb" id="8022-A0A060YQT6"/>
<feature type="non-terminal residue" evidence="1">
    <location>
        <position position="123"/>
    </location>
</feature>
<evidence type="ECO:0000313" key="1">
    <source>
        <dbReference type="EMBL" id="CDQ91804.1"/>
    </source>
</evidence>
<name>A0A060YQT6_ONCMY</name>
<dbReference type="STRING" id="8022.A0A060YQT6"/>
<protein>
    <submittedName>
        <fullName evidence="1">Uncharacterized protein</fullName>
    </submittedName>
</protein>
<reference evidence="1" key="2">
    <citation type="submission" date="2014-03" db="EMBL/GenBank/DDBJ databases">
        <authorList>
            <person name="Genoscope - CEA"/>
        </authorList>
    </citation>
    <scope>NUCLEOTIDE SEQUENCE</scope>
</reference>
<accession>A0A060YQT6</accession>
<organism evidence="1 2">
    <name type="scientific">Oncorhynchus mykiss</name>
    <name type="common">Rainbow trout</name>
    <name type="synonym">Salmo gairdneri</name>
    <dbReference type="NCBI Taxonomy" id="8022"/>
    <lineage>
        <taxon>Eukaryota</taxon>
        <taxon>Metazoa</taxon>
        <taxon>Chordata</taxon>
        <taxon>Craniata</taxon>
        <taxon>Vertebrata</taxon>
        <taxon>Euteleostomi</taxon>
        <taxon>Actinopterygii</taxon>
        <taxon>Neopterygii</taxon>
        <taxon>Teleostei</taxon>
        <taxon>Protacanthopterygii</taxon>
        <taxon>Salmoniformes</taxon>
        <taxon>Salmonidae</taxon>
        <taxon>Salmoninae</taxon>
        <taxon>Oncorhynchus</taxon>
    </lineage>
</organism>
<dbReference type="AlphaFoldDB" id="A0A060YQT6"/>